<feature type="region of interest" description="Disordered" evidence="1">
    <location>
        <begin position="61"/>
        <end position="90"/>
    </location>
</feature>
<dbReference type="OMA" id="TPRGVQC"/>
<dbReference type="AlphaFoldDB" id="B3NSY2"/>
<dbReference type="HOGENOM" id="CLU_950822_0_0_1"/>
<dbReference type="PhylomeDB" id="B3NSY2"/>
<gene>
    <name evidence="2" type="primary">Dere\GG18793</name>
    <name evidence="2" type="synonym">dere_GLEANR_3599</name>
    <name evidence="2" type="synonym">GG18793</name>
    <name evidence="2" type="ORF">Dere_GG18793</name>
</gene>
<evidence type="ECO:0000313" key="2">
    <source>
        <dbReference type="EMBL" id="EDV45951.1"/>
    </source>
</evidence>
<feature type="region of interest" description="Disordered" evidence="1">
    <location>
        <begin position="227"/>
        <end position="257"/>
    </location>
</feature>
<evidence type="ECO:0000256" key="1">
    <source>
        <dbReference type="SAM" id="MobiDB-lite"/>
    </source>
</evidence>
<reference evidence="2 3" key="2">
    <citation type="journal article" date="2008" name="Bioinformatics">
        <title>Assembly reconciliation.</title>
        <authorList>
            <person name="Zimin A.V."/>
            <person name="Smith D.R."/>
            <person name="Sutton G."/>
            <person name="Yorke J.A."/>
        </authorList>
    </citation>
    <scope>NUCLEOTIDE SEQUENCE [LARGE SCALE GENOMIC DNA]</scope>
    <source>
        <strain evidence="2 3">TSC#14021-0224.01</strain>
    </source>
</reference>
<dbReference type="KEGG" id="der:6551190"/>
<dbReference type="OrthoDB" id="7869994at2759"/>
<feature type="compositionally biased region" description="Low complexity" evidence="1">
    <location>
        <begin position="65"/>
        <end position="76"/>
    </location>
</feature>
<evidence type="ECO:0000313" key="3">
    <source>
        <dbReference type="Proteomes" id="UP000008711"/>
    </source>
</evidence>
<dbReference type="Proteomes" id="UP000008711">
    <property type="component" value="Unassembled WGS sequence"/>
</dbReference>
<sequence length="304" mass="33732">MSSESPNEADAVEPVSAQRLALDRALVRLVYQARRLHLNSVDCYGSLEESLEKAVPELLKPGNEAAHSSTTATSTARPFPKRKPSSQVRTVGKPFKLRKAVALLRTPRGVQCMTAHLPVPPPPPPPSPRCPQARELAIALERADHLRIEFAQTDALLEQLLFDAKALERQLAIQCQLQKDAEIIRSLELEYNGRSMMYLIGAIQSDCESQHVQELWRRCHRSLERHSERQMQLESKGDPYLDLDLHQDEGNGKGTQTDLSHYQGMIEFDLPMEAQQGVVLRTAGSGASDGHQVQLNVPGKASLG</sequence>
<protein>
    <submittedName>
        <fullName evidence="2">Uncharacterized protein</fullName>
    </submittedName>
</protein>
<name>B3NSY2_DROER</name>
<keyword evidence="3" id="KW-1185">Reference proteome</keyword>
<dbReference type="EMBL" id="CH954180">
    <property type="protein sequence ID" value="EDV45951.1"/>
    <property type="molecule type" value="Genomic_DNA"/>
</dbReference>
<feature type="region of interest" description="Disordered" evidence="1">
    <location>
        <begin position="284"/>
        <end position="304"/>
    </location>
</feature>
<organism evidence="2 3">
    <name type="scientific">Drosophila erecta</name>
    <name type="common">Fruit fly</name>
    <dbReference type="NCBI Taxonomy" id="7220"/>
    <lineage>
        <taxon>Eukaryota</taxon>
        <taxon>Metazoa</taxon>
        <taxon>Ecdysozoa</taxon>
        <taxon>Arthropoda</taxon>
        <taxon>Hexapoda</taxon>
        <taxon>Insecta</taxon>
        <taxon>Pterygota</taxon>
        <taxon>Neoptera</taxon>
        <taxon>Endopterygota</taxon>
        <taxon>Diptera</taxon>
        <taxon>Brachycera</taxon>
        <taxon>Muscomorpha</taxon>
        <taxon>Ephydroidea</taxon>
        <taxon>Drosophilidae</taxon>
        <taxon>Drosophila</taxon>
        <taxon>Sophophora</taxon>
    </lineage>
</organism>
<accession>B3NSY2</accession>
<feature type="compositionally biased region" description="Basic and acidic residues" evidence="1">
    <location>
        <begin position="227"/>
        <end position="251"/>
    </location>
</feature>
<reference evidence="2 3" key="1">
    <citation type="journal article" date="2007" name="Nature">
        <title>Evolution of genes and genomes on the Drosophila phylogeny.</title>
        <authorList>
            <consortium name="Drosophila 12 Genomes Consortium"/>
            <person name="Clark A.G."/>
            <person name="Eisen M.B."/>
            <person name="Smith D.R."/>
            <person name="Bergman C.M."/>
            <person name="Oliver B."/>
            <person name="Markow T.A."/>
            <person name="Kaufman T.C."/>
            <person name="Kellis M."/>
            <person name="Gelbart W."/>
            <person name="Iyer V.N."/>
            <person name="Pollard D.A."/>
            <person name="Sackton T.B."/>
            <person name="Larracuente A.M."/>
            <person name="Singh N.D."/>
            <person name="Abad J.P."/>
            <person name="Abt D.N."/>
            <person name="Adryan B."/>
            <person name="Aguade M."/>
            <person name="Akashi H."/>
            <person name="Anderson W.W."/>
            <person name="Aquadro C.F."/>
            <person name="Ardell D.H."/>
            <person name="Arguello R."/>
            <person name="Artieri C.G."/>
            <person name="Barbash D.A."/>
            <person name="Barker D."/>
            <person name="Barsanti P."/>
            <person name="Batterham P."/>
            <person name="Batzoglou S."/>
            <person name="Begun D."/>
            <person name="Bhutkar A."/>
            <person name="Blanco E."/>
            <person name="Bosak S.A."/>
            <person name="Bradley R.K."/>
            <person name="Brand A.D."/>
            <person name="Brent M.R."/>
            <person name="Brooks A.N."/>
            <person name="Brown R.H."/>
            <person name="Butlin R.K."/>
            <person name="Caggese C."/>
            <person name="Calvi B.R."/>
            <person name="Bernardo de Carvalho A."/>
            <person name="Caspi A."/>
            <person name="Castrezana S."/>
            <person name="Celniker S.E."/>
            <person name="Chang J.L."/>
            <person name="Chapple C."/>
            <person name="Chatterji S."/>
            <person name="Chinwalla A."/>
            <person name="Civetta A."/>
            <person name="Clifton S.W."/>
            <person name="Comeron J.M."/>
            <person name="Costello J.C."/>
            <person name="Coyne J.A."/>
            <person name="Daub J."/>
            <person name="David R.G."/>
            <person name="Delcher A.L."/>
            <person name="Delehaunty K."/>
            <person name="Do C.B."/>
            <person name="Ebling H."/>
            <person name="Edwards K."/>
            <person name="Eickbush T."/>
            <person name="Evans J.D."/>
            <person name="Filipski A."/>
            <person name="Findeiss S."/>
            <person name="Freyhult E."/>
            <person name="Fulton L."/>
            <person name="Fulton R."/>
            <person name="Garcia A.C."/>
            <person name="Gardiner A."/>
            <person name="Garfield D.A."/>
            <person name="Garvin B.E."/>
            <person name="Gibson G."/>
            <person name="Gilbert D."/>
            <person name="Gnerre S."/>
            <person name="Godfrey J."/>
            <person name="Good R."/>
            <person name="Gotea V."/>
            <person name="Gravely B."/>
            <person name="Greenberg A.J."/>
            <person name="Griffiths-Jones S."/>
            <person name="Gross S."/>
            <person name="Guigo R."/>
            <person name="Gustafson E.A."/>
            <person name="Haerty W."/>
            <person name="Hahn M.W."/>
            <person name="Halligan D.L."/>
            <person name="Halpern A.L."/>
            <person name="Halter G.M."/>
            <person name="Han M.V."/>
            <person name="Heger A."/>
            <person name="Hillier L."/>
            <person name="Hinrichs A.S."/>
            <person name="Holmes I."/>
            <person name="Hoskins R.A."/>
            <person name="Hubisz M.J."/>
            <person name="Hultmark D."/>
            <person name="Huntley M.A."/>
            <person name="Jaffe D.B."/>
            <person name="Jagadeeshan S."/>
            <person name="Jeck W.R."/>
            <person name="Johnson J."/>
            <person name="Jones C.D."/>
            <person name="Jordan W.C."/>
            <person name="Karpen G.H."/>
            <person name="Kataoka E."/>
            <person name="Keightley P.D."/>
            <person name="Kheradpour P."/>
            <person name="Kirkness E.F."/>
            <person name="Koerich L.B."/>
            <person name="Kristiansen K."/>
            <person name="Kudrna D."/>
            <person name="Kulathinal R.J."/>
            <person name="Kumar S."/>
            <person name="Kwok R."/>
            <person name="Lander E."/>
            <person name="Langley C.H."/>
            <person name="Lapoint R."/>
            <person name="Lazzaro B.P."/>
            <person name="Lee S.J."/>
            <person name="Levesque L."/>
            <person name="Li R."/>
            <person name="Lin C.F."/>
            <person name="Lin M.F."/>
            <person name="Lindblad-Toh K."/>
            <person name="Llopart A."/>
            <person name="Long M."/>
            <person name="Low L."/>
            <person name="Lozovsky E."/>
            <person name="Lu J."/>
            <person name="Luo M."/>
            <person name="Machado C.A."/>
            <person name="Makalowski W."/>
            <person name="Marzo M."/>
            <person name="Matsuda M."/>
            <person name="Matzkin L."/>
            <person name="McAllister B."/>
            <person name="McBride C.S."/>
            <person name="McKernan B."/>
            <person name="McKernan K."/>
            <person name="Mendez-Lago M."/>
            <person name="Minx P."/>
            <person name="Mollenhauer M.U."/>
            <person name="Montooth K."/>
            <person name="Mount S.M."/>
            <person name="Mu X."/>
            <person name="Myers E."/>
            <person name="Negre B."/>
            <person name="Newfeld S."/>
            <person name="Nielsen R."/>
            <person name="Noor M.A."/>
            <person name="O'Grady P."/>
            <person name="Pachter L."/>
            <person name="Papaceit M."/>
            <person name="Parisi M.J."/>
            <person name="Parisi M."/>
            <person name="Parts L."/>
            <person name="Pedersen J.S."/>
            <person name="Pesole G."/>
            <person name="Phillippy A.M."/>
            <person name="Ponting C.P."/>
            <person name="Pop M."/>
            <person name="Porcelli D."/>
            <person name="Powell J.R."/>
            <person name="Prohaska S."/>
            <person name="Pruitt K."/>
            <person name="Puig M."/>
            <person name="Quesneville H."/>
            <person name="Ram K.R."/>
            <person name="Rand D."/>
            <person name="Rasmussen M.D."/>
            <person name="Reed L.K."/>
            <person name="Reenan R."/>
            <person name="Reily A."/>
            <person name="Remington K.A."/>
            <person name="Rieger T.T."/>
            <person name="Ritchie M.G."/>
            <person name="Robin C."/>
            <person name="Rogers Y.H."/>
            <person name="Rohde C."/>
            <person name="Rozas J."/>
            <person name="Rubenfield M.J."/>
            <person name="Ruiz A."/>
            <person name="Russo S."/>
            <person name="Salzberg S.L."/>
            <person name="Sanchez-Gracia A."/>
            <person name="Saranga D.J."/>
            <person name="Sato H."/>
            <person name="Schaeffer S.W."/>
            <person name="Schatz M.C."/>
            <person name="Schlenke T."/>
            <person name="Schwartz R."/>
            <person name="Segarra C."/>
            <person name="Singh R.S."/>
            <person name="Sirot L."/>
            <person name="Sirota M."/>
            <person name="Sisneros N.B."/>
            <person name="Smith C.D."/>
            <person name="Smith T.F."/>
            <person name="Spieth J."/>
            <person name="Stage D.E."/>
            <person name="Stark A."/>
            <person name="Stephan W."/>
            <person name="Strausberg R.L."/>
            <person name="Strempel S."/>
            <person name="Sturgill D."/>
            <person name="Sutton G."/>
            <person name="Sutton G.G."/>
            <person name="Tao W."/>
            <person name="Teichmann S."/>
            <person name="Tobari Y.N."/>
            <person name="Tomimura Y."/>
            <person name="Tsolas J.M."/>
            <person name="Valente V.L."/>
            <person name="Venter E."/>
            <person name="Venter J.C."/>
            <person name="Vicario S."/>
            <person name="Vieira F.G."/>
            <person name="Vilella A.J."/>
            <person name="Villasante A."/>
            <person name="Walenz B."/>
            <person name="Wang J."/>
            <person name="Wasserman M."/>
            <person name="Watts T."/>
            <person name="Wilson D."/>
            <person name="Wilson R.K."/>
            <person name="Wing R.A."/>
            <person name="Wolfner M.F."/>
            <person name="Wong A."/>
            <person name="Wong G.K."/>
            <person name="Wu C.I."/>
            <person name="Wu G."/>
            <person name="Yamamoto D."/>
            <person name="Yang H.P."/>
            <person name="Yang S.P."/>
            <person name="Yorke J.A."/>
            <person name="Yoshida K."/>
            <person name="Zdobnov E."/>
            <person name="Zhang P."/>
            <person name="Zhang Y."/>
            <person name="Zimin A.V."/>
            <person name="Baldwin J."/>
            <person name="Abdouelleil A."/>
            <person name="Abdulkadir J."/>
            <person name="Abebe A."/>
            <person name="Abera B."/>
            <person name="Abreu J."/>
            <person name="Acer S.C."/>
            <person name="Aftuck L."/>
            <person name="Alexander A."/>
            <person name="An P."/>
            <person name="Anderson E."/>
            <person name="Anderson S."/>
            <person name="Arachi H."/>
            <person name="Azer M."/>
            <person name="Bachantsang P."/>
            <person name="Barry A."/>
            <person name="Bayul T."/>
            <person name="Berlin A."/>
            <person name="Bessette D."/>
            <person name="Bloom T."/>
            <person name="Blye J."/>
            <person name="Boguslavskiy L."/>
            <person name="Bonnet C."/>
            <person name="Boukhgalter B."/>
            <person name="Bourzgui I."/>
            <person name="Brown A."/>
            <person name="Cahill P."/>
            <person name="Channer S."/>
            <person name="Cheshatsang Y."/>
            <person name="Chuda L."/>
            <person name="Citroen M."/>
            <person name="Collymore A."/>
            <person name="Cooke P."/>
            <person name="Costello M."/>
            <person name="D'Aco K."/>
            <person name="Daza R."/>
            <person name="De Haan G."/>
            <person name="DeGray S."/>
            <person name="DeMaso C."/>
            <person name="Dhargay N."/>
            <person name="Dooley K."/>
            <person name="Dooley E."/>
            <person name="Doricent M."/>
            <person name="Dorje P."/>
            <person name="Dorjee K."/>
            <person name="Dupes A."/>
            <person name="Elong R."/>
            <person name="Falk J."/>
            <person name="Farina A."/>
            <person name="Faro S."/>
            <person name="Ferguson D."/>
            <person name="Fisher S."/>
            <person name="Foley C.D."/>
            <person name="Franke A."/>
            <person name="Friedrich D."/>
            <person name="Gadbois L."/>
            <person name="Gearin G."/>
            <person name="Gearin C.R."/>
            <person name="Giannoukos G."/>
            <person name="Goode T."/>
            <person name="Graham J."/>
            <person name="Grandbois E."/>
            <person name="Grewal S."/>
            <person name="Gyaltsen K."/>
            <person name="Hafez N."/>
            <person name="Hagos B."/>
            <person name="Hall J."/>
            <person name="Henson C."/>
            <person name="Hollinger A."/>
            <person name="Honan T."/>
            <person name="Huard M.D."/>
            <person name="Hughes L."/>
            <person name="Hurhula B."/>
            <person name="Husby M.E."/>
            <person name="Kamat A."/>
            <person name="Kanga B."/>
            <person name="Kashin S."/>
            <person name="Khazanovich D."/>
            <person name="Kisner P."/>
            <person name="Lance K."/>
            <person name="Lara M."/>
            <person name="Lee W."/>
            <person name="Lennon N."/>
            <person name="Letendre F."/>
            <person name="LeVine R."/>
            <person name="Lipovsky A."/>
            <person name="Liu X."/>
            <person name="Liu J."/>
            <person name="Liu S."/>
            <person name="Lokyitsang T."/>
            <person name="Lokyitsang Y."/>
            <person name="Lubonja R."/>
            <person name="Lui A."/>
            <person name="MacDonald P."/>
            <person name="Magnisalis V."/>
            <person name="Maru K."/>
            <person name="Matthews C."/>
            <person name="McCusker W."/>
            <person name="McDonough S."/>
            <person name="Mehta T."/>
            <person name="Meldrim J."/>
            <person name="Meneus L."/>
            <person name="Mihai O."/>
            <person name="Mihalev A."/>
            <person name="Mihova T."/>
            <person name="Mittelman R."/>
            <person name="Mlenga V."/>
            <person name="Montmayeur A."/>
            <person name="Mulrain L."/>
            <person name="Navidi A."/>
            <person name="Naylor J."/>
            <person name="Negash T."/>
            <person name="Nguyen T."/>
            <person name="Nguyen N."/>
            <person name="Nicol R."/>
            <person name="Norbu C."/>
            <person name="Norbu N."/>
            <person name="Novod N."/>
            <person name="O'Neill B."/>
            <person name="Osman S."/>
            <person name="Markiewicz E."/>
            <person name="Oyono O.L."/>
            <person name="Patti C."/>
            <person name="Phunkhang P."/>
            <person name="Pierre F."/>
            <person name="Priest M."/>
            <person name="Raghuraman S."/>
            <person name="Rege F."/>
            <person name="Reyes R."/>
            <person name="Rise C."/>
            <person name="Rogov P."/>
            <person name="Ross K."/>
            <person name="Ryan E."/>
            <person name="Settipalli S."/>
            <person name="Shea T."/>
            <person name="Sherpa N."/>
            <person name="Shi L."/>
            <person name="Shih D."/>
            <person name="Sparrow T."/>
            <person name="Spaulding J."/>
            <person name="Stalker J."/>
            <person name="Stange-Thomann N."/>
            <person name="Stavropoulos S."/>
            <person name="Stone C."/>
            <person name="Strader C."/>
            <person name="Tesfaye S."/>
            <person name="Thomson T."/>
            <person name="Thoulutsang Y."/>
            <person name="Thoulutsang D."/>
            <person name="Topham K."/>
            <person name="Topping I."/>
            <person name="Tsamla T."/>
            <person name="Vassiliev H."/>
            <person name="Vo A."/>
            <person name="Wangchuk T."/>
            <person name="Wangdi T."/>
            <person name="Weiand M."/>
            <person name="Wilkinson J."/>
            <person name="Wilson A."/>
            <person name="Yadav S."/>
            <person name="Young G."/>
            <person name="Yu Q."/>
            <person name="Zembek L."/>
            <person name="Zhong D."/>
            <person name="Zimmer A."/>
            <person name="Zwirko Z."/>
            <person name="Jaffe D.B."/>
            <person name="Alvarez P."/>
            <person name="Brockman W."/>
            <person name="Butler J."/>
            <person name="Chin C."/>
            <person name="Gnerre S."/>
            <person name="Grabherr M."/>
            <person name="Kleber M."/>
            <person name="Mauceli E."/>
            <person name="MacCallum I."/>
        </authorList>
    </citation>
    <scope>NUCLEOTIDE SEQUENCE [LARGE SCALE GENOMIC DNA]</scope>
    <source>
        <strain evidence="2 3">TSC#14021-0224.01</strain>
    </source>
</reference>
<proteinExistence type="predicted"/>